<protein>
    <submittedName>
        <fullName evidence="2">Putative peptidase M41</fullName>
    </submittedName>
</protein>
<dbReference type="InterPro" id="IPR037219">
    <property type="entry name" value="Peptidase_M41-like"/>
</dbReference>
<dbReference type="AlphaFoldDB" id="A0A2P6RKA9"/>
<dbReference type="GO" id="GO:0004222">
    <property type="term" value="F:metalloendopeptidase activity"/>
    <property type="evidence" value="ECO:0007669"/>
    <property type="project" value="InterPro"/>
</dbReference>
<dbReference type="PANTHER" id="PTHR23076:SF37">
    <property type="entry name" value="ATP-DEPENDENT ZINC METALLOPROTEASE FTSH 4, MITOCHONDRIAL"/>
    <property type="match status" value="1"/>
</dbReference>
<feature type="domain" description="Peptidase M41" evidence="1">
    <location>
        <begin position="10"/>
        <end position="55"/>
    </location>
</feature>
<dbReference type="SUPFAM" id="SSF140990">
    <property type="entry name" value="FtsH protease domain-like"/>
    <property type="match status" value="1"/>
</dbReference>
<dbReference type="EMBL" id="PDCK01000040">
    <property type="protein sequence ID" value="PRQ46864.1"/>
    <property type="molecule type" value="Genomic_DNA"/>
</dbReference>
<comment type="caution">
    <text evidence="2">The sequence shown here is derived from an EMBL/GenBank/DDBJ whole genome shotgun (WGS) entry which is preliminary data.</text>
</comment>
<sequence>MMGTERKSAVKSEELRKLTAFHESCHALVAIHADGALPTHKATIASRGMSLGMVIKNRGRDWNNLFELDNCFTVQSLDLYKDYSLSKLRTNCVIYRIYWIESRYKKQLTISKSIFFDLGSAIDSQSN</sequence>
<dbReference type="GO" id="GO:0045037">
    <property type="term" value="P:protein import into chloroplast stroma"/>
    <property type="evidence" value="ECO:0007669"/>
    <property type="project" value="TreeGrafter"/>
</dbReference>
<dbReference type="GO" id="GO:0009507">
    <property type="term" value="C:chloroplast"/>
    <property type="evidence" value="ECO:0007669"/>
    <property type="project" value="TreeGrafter"/>
</dbReference>
<dbReference type="GO" id="GO:0004176">
    <property type="term" value="F:ATP-dependent peptidase activity"/>
    <property type="evidence" value="ECO:0007669"/>
    <property type="project" value="InterPro"/>
</dbReference>
<keyword evidence="3" id="KW-1185">Reference proteome</keyword>
<proteinExistence type="predicted"/>
<dbReference type="STRING" id="74649.A0A2P6RKA9"/>
<dbReference type="GO" id="GO:0006508">
    <property type="term" value="P:proteolysis"/>
    <property type="evidence" value="ECO:0007669"/>
    <property type="project" value="InterPro"/>
</dbReference>
<dbReference type="Gene3D" id="1.20.58.760">
    <property type="entry name" value="Peptidase M41"/>
    <property type="match status" value="1"/>
</dbReference>
<dbReference type="Gramene" id="PRQ46864">
    <property type="protein sequence ID" value="PRQ46864"/>
    <property type="gene ID" value="RchiOBHm_Chr2g0093591"/>
</dbReference>
<gene>
    <name evidence="2" type="ORF">RchiOBHm_Chr2g0093591</name>
</gene>
<dbReference type="InterPro" id="IPR000642">
    <property type="entry name" value="Peptidase_M41"/>
</dbReference>
<reference evidence="2 3" key="1">
    <citation type="journal article" date="2018" name="Nat. Genet.">
        <title>The Rosa genome provides new insights in the design of modern roses.</title>
        <authorList>
            <person name="Bendahmane M."/>
        </authorList>
    </citation>
    <scope>NUCLEOTIDE SEQUENCE [LARGE SCALE GENOMIC DNA]</scope>
    <source>
        <strain evidence="3">cv. Old Blush</strain>
    </source>
</reference>
<organism evidence="2 3">
    <name type="scientific">Rosa chinensis</name>
    <name type="common">China rose</name>
    <dbReference type="NCBI Taxonomy" id="74649"/>
    <lineage>
        <taxon>Eukaryota</taxon>
        <taxon>Viridiplantae</taxon>
        <taxon>Streptophyta</taxon>
        <taxon>Embryophyta</taxon>
        <taxon>Tracheophyta</taxon>
        <taxon>Spermatophyta</taxon>
        <taxon>Magnoliopsida</taxon>
        <taxon>eudicotyledons</taxon>
        <taxon>Gunneridae</taxon>
        <taxon>Pentapetalae</taxon>
        <taxon>rosids</taxon>
        <taxon>fabids</taxon>
        <taxon>Rosales</taxon>
        <taxon>Rosaceae</taxon>
        <taxon>Rosoideae</taxon>
        <taxon>Rosoideae incertae sedis</taxon>
        <taxon>Rosa</taxon>
    </lineage>
</organism>
<dbReference type="GO" id="GO:0005524">
    <property type="term" value="F:ATP binding"/>
    <property type="evidence" value="ECO:0007669"/>
    <property type="project" value="InterPro"/>
</dbReference>
<dbReference type="Pfam" id="PF01434">
    <property type="entry name" value="Peptidase_M41"/>
    <property type="match status" value="1"/>
</dbReference>
<dbReference type="Proteomes" id="UP000238479">
    <property type="component" value="Chromosome 2"/>
</dbReference>
<evidence type="ECO:0000313" key="2">
    <source>
        <dbReference type="EMBL" id="PRQ46864.1"/>
    </source>
</evidence>
<dbReference type="PANTHER" id="PTHR23076">
    <property type="entry name" value="METALLOPROTEASE M41 FTSH"/>
    <property type="match status" value="1"/>
</dbReference>
<accession>A0A2P6RKA9</accession>
<name>A0A2P6RKA9_ROSCH</name>
<evidence type="ECO:0000313" key="3">
    <source>
        <dbReference type="Proteomes" id="UP000238479"/>
    </source>
</evidence>
<evidence type="ECO:0000259" key="1">
    <source>
        <dbReference type="Pfam" id="PF01434"/>
    </source>
</evidence>